<dbReference type="SUPFAM" id="SSF46785">
    <property type="entry name" value="Winged helix' DNA-binding domain"/>
    <property type="match status" value="1"/>
</dbReference>
<dbReference type="GO" id="GO:0045892">
    <property type="term" value="P:negative regulation of DNA-templated transcription"/>
    <property type="evidence" value="ECO:0007669"/>
    <property type="project" value="TreeGrafter"/>
</dbReference>
<dbReference type="InterPro" id="IPR005471">
    <property type="entry name" value="Tscrpt_reg_IclR_N"/>
</dbReference>
<organism evidence="6 7">
    <name type="scientific">Pseudosulfitobacter pseudonitzschiae</name>
    <dbReference type="NCBI Taxonomy" id="1402135"/>
    <lineage>
        <taxon>Bacteria</taxon>
        <taxon>Pseudomonadati</taxon>
        <taxon>Pseudomonadota</taxon>
        <taxon>Alphaproteobacteria</taxon>
        <taxon>Rhodobacterales</taxon>
        <taxon>Roseobacteraceae</taxon>
        <taxon>Pseudosulfitobacter</taxon>
    </lineage>
</organism>
<evidence type="ECO:0000313" key="6">
    <source>
        <dbReference type="EMBL" id="KEJ94027.1"/>
    </source>
</evidence>
<evidence type="ECO:0000313" key="7">
    <source>
        <dbReference type="Proteomes" id="UP000027746"/>
    </source>
</evidence>
<dbReference type="InterPro" id="IPR029016">
    <property type="entry name" value="GAF-like_dom_sf"/>
</dbReference>
<comment type="caution">
    <text evidence="6">The sequence shown here is derived from an EMBL/GenBank/DDBJ whole genome shotgun (WGS) entry which is preliminary data.</text>
</comment>
<dbReference type="InterPro" id="IPR014757">
    <property type="entry name" value="Tscrpt_reg_IclR_C"/>
</dbReference>
<reference evidence="6 7" key="1">
    <citation type="submission" date="2014-01" db="EMBL/GenBank/DDBJ databases">
        <title>Sulfitobacter sp. H3 (MCCC 1A00686) Genome Sequencing.</title>
        <authorList>
            <person name="Lai Q."/>
            <person name="Hong Z."/>
        </authorList>
    </citation>
    <scope>NUCLEOTIDE SEQUENCE [LARGE SCALE GENOMIC DNA]</scope>
    <source>
        <strain evidence="6 7">H3</strain>
    </source>
</reference>
<dbReference type="OrthoDB" id="9807558at2"/>
<keyword evidence="7" id="KW-1185">Reference proteome</keyword>
<evidence type="ECO:0000256" key="3">
    <source>
        <dbReference type="ARBA" id="ARBA00023163"/>
    </source>
</evidence>
<dbReference type="InterPro" id="IPR050707">
    <property type="entry name" value="HTH_MetabolicPath_Reg"/>
</dbReference>
<dbReference type="InterPro" id="IPR036390">
    <property type="entry name" value="WH_DNA-bd_sf"/>
</dbReference>
<dbReference type="SMART" id="SM00346">
    <property type="entry name" value="HTH_ICLR"/>
    <property type="match status" value="1"/>
</dbReference>
<protein>
    <submittedName>
        <fullName evidence="6">IclR family transcriptional regulator</fullName>
    </submittedName>
</protein>
<keyword evidence="1" id="KW-0805">Transcription regulation</keyword>
<dbReference type="PANTHER" id="PTHR30136">
    <property type="entry name" value="HELIX-TURN-HELIX TRANSCRIPTIONAL REGULATOR, ICLR FAMILY"/>
    <property type="match status" value="1"/>
</dbReference>
<dbReference type="SUPFAM" id="SSF55781">
    <property type="entry name" value="GAF domain-like"/>
    <property type="match status" value="1"/>
</dbReference>
<feature type="domain" description="IclR-ED" evidence="5">
    <location>
        <begin position="82"/>
        <end position="264"/>
    </location>
</feature>
<dbReference type="Gene3D" id="1.10.10.10">
    <property type="entry name" value="Winged helix-like DNA-binding domain superfamily/Winged helix DNA-binding domain"/>
    <property type="match status" value="1"/>
</dbReference>
<dbReference type="GO" id="GO:0003677">
    <property type="term" value="F:DNA binding"/>
    <property type="evidence" value="ECO:0007669"/>
    <property type="project" value="UniProtKB-KW"/>
</dbReference>
<keyword evidence="2" id="KW-0238">DNA-binding</keyword>
<sequence>MRPRKDRTKDAERQDRDFVTALARGLELLRAFRREGEALGNGELAERTGLSRSTVSRLAYTLNKLEYLSYDPDTARYRLAPPVLSLGFSCLAGIPLRQLAKPFMQELADYTGMPAAMASRDRLSMVYLERCKGTNAVTLAIEVGAHIKLATTAVGRACIAAHGPDEQARILALVEEHEGDNWPNVQPGIEAAIEDYQQYGYCTSFTEWKRDVNAVAVPFVPTDGSPIIAFNCGGPSQTLTRDWIESDVAHRLVDLVRRVAAVAP</sequence>
<dbReference type="Proteomes" id="UP000027746">
    <property type="component" value="Unassembled WGS sequence"/>
</dbReference>
<dbReference type="InterPro" id="IPR036388">
    <property type="entry name" value="WH-like_DNA-bd_sf"/>
</dbReference>
<dbReference type="RefSeq" id="WP_037930983.1">
    <property type="nucleotide sequence ID" value="NZ_FQVP01000014.1"/>
</dbReference>
<evidence type="ECO:0000259" key="5">
    <source>
        <dbReference type="PROSITE" id="PS51078"/>
    </source>
</evidence>
<feature type="domain" description="HTH iclR-type" evidence="4">
    <location>
        <begin position="19"/>
        <end position="81"/>
    </location>
</feature>
<name>A0A073J8K2_9RHOB</name>
<accession>A0A073J8K2</accession>
<keyword evidence="3" id="KW-0804">Transcription</keyword>
<proteinExistence type="predicted"/>
<dbReference type="PROSITE" id="PS51077">
    <property type="entry name" value="HTH_ICLR"/>
    <property type="match status" value="1"/>
</dbReference>
<evidence type="ECO:0000256" key="1">
    <source>
        <dbReference type="ARBA" id="ARBA00023015"/>
    </source>
</evidence>
<dbReference type="Gene3D" id="3.30.450.40">
    <property type="match status" value="1"/>
</dbReference>
<evidence type="ECO:0000259" key="4">
    <source>
        <dbReference type="PROSITE" id="PS51077"/>
    </source>
</evidence>
<dbReference type="AlphaFoldDB" id="A0A073J8K2"/>
<dbReference type="EMBL" id="JAMD01000020">
    <property type="protein sequence ID" value="KEJ94027.1"/>
    <property type="molecule type" value="Genomic_DNA"/>
</dbReference>
<dbReference type="GO" id="GO:0003700">
    <property type="term" value="F:DNA-binding transcription factor activity"/>
    <property type="evidence" value="ECO:0007669"/>
    <property type="project" value="TreeGrafter"/>
</dbReference>
<dbReference type="PANTHER" id="PTHR30136:SF33">
    <property type="entry name" value="TRANSCRIPTIONAL REGULATORY PROTEIN"/>
    <property type="match status" value="1"/>
</dbReference>
<evidence type="ECO:0000256" key="2">
    <source>
        <dbReference type="ARBA" id="ARBA00023125"/>
    </source>
</evidence>
<dbReference type="PROSITE" id="PS51078">
    <property type="entry name" value="ICLR_ED"/>
    <property type="match status" value="1"/>
</dbReference>
<dbReference type="Pfam" id="PF01614">
    <property type="entry name" value="IclR_C"/>
    <property type="match status" value="1"/>
</dbReference>
<gene>
    <name evidence="6" type="ORF">SUH3_11710</name>
</gene>
<dbReference type="Pfam" id="PF09339">
    <property type="entry name" value="HTH_IclR"/>
    <property type="match status" value="1"/>
</dbReference>